<evidence type="ECO:0000313" key="8">
    <source>
        <dbReference type="EMBL" id="KZZ89942.1"/>
    </source>
</evidence>
<dbReference type="STRING" id="1081109.A0A167XDD1"/>
<evidence type="ECO:0000256" key="1">
    <source>
        <dbReference type="ARBA" id="ARBA00004127"/>
    </source>
</evidence>
<sequence length="282" mass="31681">MAVFGIFSYWLLPVFSALVWLGMLLGLLLYWIVDLQSQHLPSMGFNASIAYISDIGATSLKPLFIAGSCVVVVTLDISFFAERWLRHRGRLVPNQSTGEKALVWLSIVFAIAGAAGLILLSIFDVLHHQRLHDGFLLLFIAGYLLSAVFTCWEYQRLGIKNRDFRILRSSFWIKLTFILVELVLAIIFASTSFTHNRNVAAVFEWIIAFIFTFYILSFFIDLRPAVHTRSHSMRFEKPGEVEMGLRPDAHHHAVRVTGPGTNGTPPLSLQSGSVADRNAGHF</sequence>
<feature type="transmembrane region" description="Helical" evidence="6">
    <location>
        <begin position="102"/>
        <end position="123"/>
    </location>
</feature>
<name>A0A167XDD1_9HYPO</name>
<dbReference type="InterPro" id="IPR050911">
    <property type="entry name" value="DRAM/TMEM150_Autophagy_Mod"/>
</dbReference>
<evidence type="ECO:0000256" key="6">
    <source>
        <dbReference type="SAM" id="Phobius"/>
    </source>
</evidence>
<comment type="caution">
    <text evidence="8">The sequence shown here is derived from an EMBL/GenBank/DDBJ whole genome shotgun (WGS) entry which is preliminary data.</text>
</comment>
<reference evidence="8 9" key="1">
    <citation type="journal article" date="2016" name="Genome Biol. Evol.">
        <title>Divergent and convergent evolution of fungal pathogenicity.</title>
        <authorList>
            <person name="Shang Y."/>
            <person name="Xiao G."/>
            <person name="Zheng P."/>
            <person name="Cen K."/>
            <person name="Zhan S."/>
            <person name="Wang C."/>
        </authorList>
    </citation>
    <scope>NUCLEOTIDE SEQUENCE [LARGE SCALE GENOMIC DNA]</scope>
    <source>
        <strain evidence="8 9">RCEF 2490</strain>
    </source>
</reference>
<feature type="transmembrane region" description="Helical" evidence="6">
    <location>
        <begin position="7"/>
        <end position="33"/>
    </location>
</feature>
<keyword evidence="4 6" id="KW-0472">Membrane</keyword>
<feature type="transmembrane region" description="Helical" evidence="6">
    <location>
        <begin position="175"/>
        <end position="193"/>
    </location>
</feature>
<protein>
    <submittedName>
        <fullName evidence="8">Frag1/DRAM/Sfk1</fullName>
    </submittedName>
</protein>
<dbReference type="Pfam" id="PF10277">
    <property type="entry name" value="Frag1"/>
    <property type="match status" value="1"/>
</dbReference>
<dbReference type="PANTHER" id="PTHR21324:SF2">
    <property type="entry name" value="EG:22E5.9 PROTEIN"/>
    <property type="match status" value="1"/>
</dbReference>
<feature type="transmembrane region" description="Helical" evidence="6">
    <location>
        <begin position="199"/>
        <end position="220"/>
    </location>
</feature>
<dbReference type="PANTHER" id="PTHR21324">
    <property type="entry name" value="FASTING-INDUCIBLE INTEGRAL MEMBRANE PROTEIN TM6P1-RELATED"/>
    <property type="match status" value="1"/>
</dbReference>
<feature type="transmembrane region" description="Helical" evidence="6">
    <location>
        <begin position="63"/>
        <end position="81"/>
    </location>
</feature>
<feature type="domain" description="CWH43-like N-terminal" evidence="7">
    <location>
        <begin position="9"/>
        <end position="224"/>
    </location>
</feature>
<proteinExistence type="predicted"/>
<dbReference type="Proteomes" id="UP000078544">
    <property type="component" value="Unassembled WGS sequence"/>
</dbReference>
<evidence type="ECO:0000259" key="7">
    <source>
        <dbReference type="Pfam" id="PF10277"/>
    </source>
</evidence>
<dbReference type="GO" id="GO:0012505">
    <property type="term" value="C:endomembrane system"/>
    <property type="evidence" value="ECO:0007669"/>
    <property type="project" value="UniProtKB-SubCell"/>
</dbReference>
<comment type="subcellular location">
    <subcellularLocation>
        <location evidence="1">Endomembrane system</location>
        <topology evidence="1">Multi-pass membrane protein</topology>
    </subcellularLocation>
</comment>
<dbReference type="AlphaFoldDB" id="A0A167XDD1"/>
<feature type="compositionally biased region" description="Polar residues" evidence="5">
    <location>
        <begin position="262"/>
        <end position="273"/>
    </location>
</feature>
<organism evidence="8 9">
    <name type="scientific">Moelleriella libera RCEF 2490</name>
    <dbReference type="NCBI Taxonomy" id="1081109"/>
    <lineage>
        <taxon>Eukaryota</taxon>
        <taxon>Fungi</taxon>
        <taxon>Dikarya</taxon>
        <taxon>Ascomycota</taxon>
        <taxon>Pezizomycotina</taxon>
        <taxon>Sordariomycetes</taxon>
        <taxon>Hypocreomycetidae</taxon>
        <taxon>Hypocreales</taxon>
        <taxon>Clavicipitaceae</taxon>
        <taxon>Moelleriella</taxon>
    </lineage>
</organism>
<feature type="region of interest" description="Disordered" evidence="5">
    <location>
        <begin position="256"/>
        <end position="282"/>
    </location>
</feature>
<keyword evidence="9" id="KW-1185">Reference proteome</keyword>
<evidence type="ECO:0000256" key="4">
    <source>
        <dbReference type="ARBA" id="ARBA00023136"/>
    </source>
</evidence>
<dbReference type="InterPro" id="IPR019402">
    <property type="entry name" value="CWH43_N"/>
</dbReference>
<dbReference type="OrthoDB" id="10032492at2759"/>
<gene>
    <name evidence="8" type="ORF">AAL_07450</name>
</gene>
<dbReference type="EMBL" id="AZGY01000023">
    <property type="protein sequence ID" value="KZZ89942.1"/>
    <property type="molecule type" value="Genomic_DNA"/>
</dbReference>
<evidence type="ECO:0000256" key="3">
    <source>
        <dbReference type="ARBA" id="ARBA00022989"/>
    </source>
</evidence>
<evidence type="ECO:0000256" key="5">
    <source>
        <dbReference type="SAM" id="MobiDB-lite"/>
    </source>
</evidence>
<keyword evidence="3 6" id="KW-1133">Transmembrane helix</keyword>
<accession>A0A167XDD1</accession>
<dbReference type="GO" id="GO:0005886">
    <property type="term" value="C:plasma membrane"/>
    <property type="evidence" value="ECO:0007669"/>
    <property type="project" value="TreeGrafter"/>
</dbReference>
<keyword evidence="2 6" id="KW-0812">Transmembrane</keyword>
<feature type="transmembrane region" description="Helical" evidence="6">
    <location>
        <begin position="135"/>
        <end position="154"/>
    </location>
</feature>
<evidence type="ECO:0000313" key="9">
    <source>
        <dbReference type="Proteomes" id="UP000078544"/>
    </source>
</evidence>
<evidence type="ECO:0000256" key="2">
    <source>
        <dbReference type="ARBA" id="ARBA00022692"/>
    </source>
</evidence>